<name>A0ABU8KK99_9HYPH</name>
<comment type="caution">
    <text evidence="1">The sequence shown here is derived from an EMBL/GenBank/DDBJ whole genome shotgun (WGS) entry which is preliminary data.</text>
</comment>
<organism evidence="1 2">
    <name type="scientific">Mesorhizobium argentiipisi</name>
    <dbReference type="NCBI Taxonomy" id="3015175"/>
    <lineage>
        <taxon>Bacteria</taxon>
        <taxon>Pseudomonadati</taxon>
        <taxon>Pseudomonadota</taxon>
        <taxon>Alphaproteobacteria</taxon>
        <taxon>Hyphomicrobiales</taxon>
        <taxon>Phyllobacteriaceae</taxon>
        <taxon>Mesorhizobium</taxon>
    </lineage>
</organism>
<keyword evidence="2" id="KW-1185">Reference proteome</keyword>
<reference evidence="1 2" key="1">
    <citation type="submission" date="2022-12" db="EMBL/GenBank/DDBJ databases">
        <authorList>
            <person name="Muema E."/>
        </authorList>
    </citation>
    <scope>NUCLEOTIDE SEQUENCE [LARGE SCALE GENOMIC DNA]</scope>
    <source>
        <strain evidence="2">1330</strain>
    </source>
</reference>
<evidence type="ECO:0000313" key="2">
    <source>
        <dbReference type="Proteomes" id="UP001366503"/>
    </source>
</evidence>
<accession>A0ABU8KK99</accession>
<gene>
    <name evidence="1" type="ORF">O7A05_25865</name>
</gene>
<dbReference type="EMBL" id="JAPYKO010000023">
    <property type="protein sequence ID" value="MEI9405566.1"/>
    <property type="molecule type" value="Genomic_DNA"/>
</dbReference>
<proteinExistence type="predicted"/>
<dbReference type="RefSeq" id="WP_337095777.1">
    <property type="nucleotide sequence ID" value="NZ_JAPYKO010000023.1"/>
</dbReference>
<evidence type="ECO:0000313" key="1">
    <source>
        <dbReference type="EMBL" id="MEI9405566.1"/>
    </source>
</evidence>
<protein>
    <recommendedName>
        <fullName evidence="3">DUF3606 domain-containing protein</fullName>
    </recommendedName>
</protein>
<dbReference type="Proteomes" id="UP001366503">
    <property type="component" value="Unassembled WGS sequence"/>
</dbReference>
<sequence length="61" mass="6708">MAKKKSRRSSSGVAAASRAEIHEAAYYARRCGLTRDEALRMIREANSSPALKTAGGEKRKR</sequence>
<evidence type="ECO:0008006" key="3">
    <source>
        <dbReference type="Google" id="ProtNLM"/>
    </source>
</evidence>